<feature type="domain" description="Pseudouridine synthase I TruA alpha/beta" evidence="4">
    <location>
        <begin position="175"/>
        <end position="279"/>
    </location>
</feature>
<evidence type="ECO:0000259" key="4">
    <source>
        <dbReference type="Pfam" id="PF01416"/>
    </source>
</evidence>
<dbReference type="InterPro" id="IPR020094">
    <property type="entry name" value="TruA/RsuA/RluB/E/F_N"/>
</dbReference>
<dbReference type="InterPro" id="IPR020097">
    <property type="entry name" value="PsdUridine_synth_TruA_a/b_dom"/>
</dbReference>
<dbReference type="InterPro" id="IPR020095">
    <property type="entry name" value="PsdUridine_synth_TruA_C"/>
</dbReference>
<dbReference type="GO" id="GO:0003723">
    <property type="term" value="F:RNA binding"/>
    <property type="evidence" value="ECO:0007669"/>
    <property type="project" value="InterPro"/>
</dbReference>
<comment type="similarity">
    <text evidence="1">Belongs to the tRNA pseudouridine synthase TruA family.</text>
</comment>
<protein>
    <submittedName>
        <fullName evidence="5">tRNA pseudouridine synthase A</fullName>
        <ecNumber evidence="5">5.4.99.12</ecNumber>
    </submittedName>
</protein>
<dbReference type="Gene3D" id="3.30.70.580">
    <property type="entry name" value="Pseudouridine synthase I, catalytic domain, N-terminal subdomain"/>
    <property type="match status" value="1"/>
</dbReference>
<dbReference type="CDD" id="cd02570">
    <property type="entry name" value="PseudoU_synth_EcTruA"/>
    <property type="match status" value="1"/>
</dbReference>
<evidence type="ECO:0000256" key="2">
    <source>
        <dbReference type="ARBA" id="ARBA00022694"/>
    </source>
</evidence>
<name>A0A644Z2Z2_9ZZZZ</name>
<dbReference type="HAMAP" id="MF_00171">
    <property type="entry name" value="TruA"/>
    <property type="match status" value="1"/>
</dbReference>
<dbReference type="PIRSF" id="PIRSF001430">
    <property type="entry name" value="tRNA_psdUrid_synth"/>
    <property type="match status" value="1"/>
</dbReference>
<dbReference type="Pfam" id="PF01416">
    <property type="entry name" value="PseudoU_synth_1"/>
    <property type="match status" value="1"/>
</dbReference>
<dbReference type="InterPro" id="IPR001406">
    <property type="entry name" value="PsdUridine_synth_TruA"/>
</dbReference>
<dbReference type="InterPro" id="IPR020103">
    <property type="entry name" value="PsdUridine_synth_cat_dom_sf"/>
</dbReference>
<evidence type="ECO:0000256" key="1">
    <source>
        <dbReference type="ARBA" id="ARBA00009375"/>
    </source>
</evidence>
<gene>
    <name evidence="5" type="primary">truA_27</name>
    <name evidence="5" type="ORF">SDC9_81830</name>
</gene>
<reference evidence="5" key="1">
    <citation type="submission" date="2019-08" db="EMBL/GenBank/DDBJ databases">
        <authorList>
            <person name="Kucharzyk K."/>
            <person name="Murdoch R.W."/>
            <person name="Higgins S."/>
            <person name="Loffler F."/>
        </authorList>
    </citation>
    <scope>NUCLEOTIDE SEQUENCE</scope>
</reference>
<keyword evidence="2" id="KW-0819">tRNA processing</keyword>
<accession>A0A644Z2Z2</accession>
<dbReference type="PANTHER" id="PTHR11142:SF0">
    <property type="entry name" value="TRNA PSEUDOURIDINE SYNTHASE-LIKE 1"/>
    <property type="match status" value="1"/>
</dbReference>
<dbReference type="EMBL" id="VSSQ01007221">
    <property type="protein sequence ID" value="MPM35240.1"/>
    <property type="molecule type" value="Genomic_DNA"/>
</dbReference>
<dbReference type="Gene3D" id="3.30.70.660">
    <property type="entry name" value="Pseudouridine synthase I, catalytic domain, C-terminal subdomain"/>
    <property type="match status" value="1"/>
</dbReference>
<keyword evidence="3 5" id="KW-0413">Isomerase</keyword>
<comment type="caution">
    <text evidence="5">The sequence shown here is derived from an EMBL/GenBank/DDBJ whole genome shotgun (WGS) entry which is preliminary data.</text>
</comment>
<dbReference type="PANTHER" id="PTHR11142">
    <property type="entry name" value="PSEUDOURIDYLATE SYNTHASE"/>
    <property type="match status" value="1"/>
</dbReference>
<dbReference type="FunFam" id="3.30.70.580:FF:000001">
    <property type="entry name" value="tRNA pseudouridine synthase A"/>
    <property type="match status" value="1"/>
</dbReference>
<dbReference type="GO" id="GO:0160147">
    <property type="term" value="F:tRNA pseudouridine(38-40) synthase activity"/>
    <property type="evidence" value="ECO:0007669"/>
    <property type="project" value="UniProtKB-EC"/>
</dbReference>
<dbReference type="EC" id="5.4.99.12" evidence="5"/>
<dbReference type="AlphaFoldDB" id="A0A644Z2Z2"/>
<organism evidence="5">
    <name type="scientific">bioreactor metagenome</name>
    <dbReference type="NCBI Taxonomy" id="1076179"/>
    <lineage>
        <taxon>unclassified sequences</taxon>
        <taxon>metagenomes</taxon>
        <taxon>ecological metagenomes</taxon>
    </lineage>
</organism>
<dbReference type="NCBIfam" id="TIGR00071">
    <property type="entry name" value="hisT_truA"/>
    <property type="match status" value="1"/>
</dbReference>
<dbReference type="SUPFAM" id="SSF55120">
    <property type="entry name" value="Pseudouridine synthase"/>
    <property type="match status" value="1"/>
</dbReference>
<dbReference type="GO" id="GO:0031119">
    <property type="term" value="P:tRNA pseudouridine synthesis"/>
    <property type="evidence" value="ECO:0007669"/>
    <property type="project" value="TreeGrafter"/>
</dbReference>
<sequence length="302" mass="34072">MSTRTPATTEADSEAPRWAPAQLDASNKPARRWRLDLAYDGKGFHGRAVQDGLRTVQGTLEEWISTVLRTAEPVQLTVAGRTDAGVHARGQVAHLDLARQYDAAHLAERLLRVLPDDVVVRRVSRAPDGFDARFSAIWRHYVYRLWDAGSRPDPLLRGHVVRVRERLDLEAMNQAAAMLIGLRDFAPFCRRNDFGTSIRHLTHFEMTRTDDDTQLIECHVQADAFCHSMVRSLVGAVWAVGAGRRDLAWLERVAAHPVRHNDVYVMPAHGLCLERVGYPPDDQLADRAEQARSLRTPQEVDR</sequence>
<evidence type="ECO:0000256" key="3">
    <source>
        <dbReference type="ARBA" id="ARBA00023235"/>
    </source>
</evidence>
<evidence type="ECO:0000313" key="5">
    <source>
        <dbReference type="EMBL" id="MPM35240.1"/>
    </source>
</evidence>
<proteinExistence type="inferred from homology"/>